<dbReference type="EMBL" id="CAKKNE010000001">
    <property type="protein sequence ID" value="CAH0364372.1"/>
    <property type="molecule type" value="Genomic_DNA"/>
</dbReference>
<gene>
    <name evidence="4" type="ORF">PCAL00307_LOCUS3909</name>
    <name evidence="5" type="ORF">PECAL_1P07310</name>
</gene>
<evidence type="ECO:0000313" key="4">
    <source>
        <dbReference type="EMBL" id="CAE0688475.1"/>
    </source>
</evidence>
<reference evidence="4" key="1">
    <citation type="submission" date="2021-01" db="EMBL/GenBank/DDBJ databases">
        <authorList>
            <person name="Corre E."/>
            <person name="Pelletier E."/>
            <person name="Niang G."/>
            <person name="Scheremetjew M."/>
            <person name="Finn R."/>
            <person name="Kale V."/>
            <person name="Holt S."/>
            <person name="Cochrane G."/>
            <person name="Meng A."/>
            <person name="Brown T."/>
            <person name="Cohen L."/>
        </authorList>
    </citation>
    <scope>NUCLEOTIDE SEQUENCE</scope>
    <source>
        <strain evidence="4">CCMP1756</strain>
    </source>
</reference>
<dbReference type="OrthoDB" id="2418081at2759"/>
<proteinExistence type="inferred from homology"/>
<dbReference type="InterPro" id="IPR041966">
    <property type="entry name" value="LOTUS-like"/>
</dbReference>
<dbReference type="InterPro" id="IPR003140">
    <property type="entry name" value="PLipase/COase/thioEstase"/>
</dbReference>
<comment type="similarity">
    <text evidence="1">Belongs to the AB hydrolase superfamily. AB hydrolase 2 family.</text>
</comment>
<dbReference type="SUPFAM" id="SSF53474">
    <property type="entry name" value="alpha/beta-Hydrolases"/>
    <property type="match status" value="1"/>
</dbReference>
<dbReference type="Proteomes" id="UP000789595">
    <property type="component" value="Unassembled WGS sequence"/>
</dbReference>
<protein>
    <recommendedName>
        <fullName evidence="3">HTH OST-type domain-containing protein</fullName>
    </recommendedName>
</protein>
<dbReference type="GO" id="GO:0052689">
    <property type="term" value="F:carboxylic ester hydrolase activity"/>
    <property type="evidence" value="ECO:0007669"/>
    <property type="project" value="TreeGrafter"/>
</dbReference>
<reference evidence="5" key="2">
    <citation type="submission" date="2021-11" db="EMBL/GenBank/DDBJ databases">
        <authorList>
            <consortium name="Genoscope - CEA"/>
            <person name="William W."/>
        </authorList>
    </citation>
    <scope>NUCLEOTIDE SEQUENCE</scope>
</reference>
<dbReference type="InterPro" id="IPR029058">
    <property type="entry name" value="AB_hydrolase_fold"/>
</dbReference>
<dbReference type="InterPro" id="IPR050565">
    <property type="entry name" value="LYPA1-2/EST-like"/>
</dbReference>
<organism evidence="4">
    <name type="scientific">Pelagomonas calceolata</name>
    <dbReference type="NCBI Taxonomy" id="35677"/>
    <lineage>
        <taxon>Eukaryota</taxon>
        <taxon>Sar</taxon>
        <taxon>Stramenopiles</taxon>
        <taxon>Ochrophyta</taxon>
        <taxon>Pelagophyceae</taxon>
        <taxon>Pelagomonadales</taxon>
        <taxon>Pelagomonadaceae</taxon>
        <taxon>Pelagomonas</taxon>
    </lineage>
</organism>
<dbReference type="Gene3D" id="3.30.420.610">
    <property type="entry name" value="LOTUS domain-like"/>
    <property type="match status" value="1"/>
</dbReference>
<feature type="compositionally biased region" description="Polar residues" evidence="2">
    <location>
        <begin position="43"/>
        <end position="52"/>
    </location>
</feature>
<keyword evidence="6" id="KW-1185">Reference proteome</keyword>
<feature type="domain" description="HTH OST-type" evidence="3">
    <location>
        <begin position="455"/>
        <end position="530"/>
    </location>
</feature>
<feature type="compositionally biased region" description="Polar residues" evidence="2">
    <location>
        <begin position="140"/>
        <end position="154"/>
    </location>
</feature>
<evidence type="ECO:0000256" key="1">
    <source>
        <dbReference type="ARBA" id="ARBA00006499"/>
    </source>
</evidence>
<accession>A0A7S3ZN35</accession>
<feature type="region of interest" description="Disordered" evidence="2">
    <location>
        <begin position="1"/>
        <end position="154"/>
    </location>
</feature>
<evidence type="ECO:0000256" key="2">
    <source>
        <dbReference type="SAM" id="MobiDB-lite"/>
    </source>
</evidence>
<dbReference type="Gene3D" id="3.40.50.1820">
    <property type="entry name" value="alpha/beta hydrolase"/>
    <property type="match status" value="1"/>
</dbReference>
<evidence type="ECO:0000313" key="6">
    <source>
        <dbReference type="Proteomes" id="UP000789595"/>
    </source>
</evidence>
<dbReference type="Pfam" id="PF02230">
    <property type="entry name" value="Abhydrolase_2"/>
    <property type="match status" value="1"/>
</dbReference>
<feature type="compositionally biased region" description="Pro residues" evidence="2">
    <location>
        <begin position="416"/>
        <end position="434"/>
    </location>
</feature>
<dbReference type="AlphaFoldDB" id="A0A7S3ZN35"/>
<dbReference type="PROSITE" id="PS51644">
    <property type="entry name" value="HTH_OST"/>
    <property type="match status" value="1"/>
</dbReference>
<feature type="compositionally biased region" description="Low complexity" evidence="2">
    <location>
        <begin position="58"/>
        <end position="84"/>
    </location>
</feature>
<dbReference type="PANTHER" id="PTHR10655:SF70">
    <property type="entry name" value="PHOSPHOLIPASE_CARBOXYLESTERASE_THIOESTERASE DOMAIN-CONTAINING PROTEIN"/>
    <property type="match status" value="1"/>
</dbReference>
<dbReference type="GO" id="GO:0005737">
    <property type="term" value="C:cytoplasm"/>
    <property type="evidence" value="ECO:0007669"/>
    <property type="project" value="TreeGrafter"/>
</dbReference>
<sequence>MPTTAARVNPKAGGARPQAGGAARPQAARRPAPKARVRRGSESENAAPNGQYTEGVYANRAAKAPAARKPPVAKPPGFKKIASPAPAPAPTRPKKRVAQAPAPAQRPKPVQAPAPAQRPKPKPIARPVKEAPAPAPRASPITTRSATTNSPITTKPTREVRLGRAIVVEPQNGPAVCSILLLHGFACDAKQCASSWKPRLKSMGDLGQRCRLVFLNAPKREISCYPGETPVESAWHDYFTDHGGAGGRPEIEEDIDQNHLAEARKLIHAEIDKEAEKFGGDYRRVALFGESQGGCTALDAATTHPKTIGGVFCSFGQLYSCTPISARSARDLKIVFWHGSRDKTIAASLCLRSAARLLDRGAKKLTLHIEDGLEHCQGSDSEAQCLRKSLENWGFLSGQPETAPEPKSSPVRREPPPTPPSIIKPPGLTPPPRPPRSERATPDPTPPGFSRQQLSREDVEEDVRALISSSDRDEVAMNTISGLYRRKYGRMLDYKSLGFAKMTAFVAEIPGLELVNGAAGGSVRLARAAPHRMIYDDETDSELEGYA</sequence>
<feature type="compositionally biased region" description="Low complexity" evidence="2">
    <location>
        <begin position="10"/>
        <end position="30"/>
    </location>
</feature>
<dbReference type="PANTHER" id="PTHR10655">
    <property type="entry name" value="LYSOPHOSPHOLIPASE-RELATED"/>
    <property type="match status" value="1"/>
</dbReference>
<feature type="region of interest" description="Disordered" evidence="2">
    <location>
        <begin position="396"/>
        <end position="458"/>
    </location>
</feature>
<dbReference type="Pfam" id="PF12872">
    <property type="entry name" value="OST-HTH"/>
    <property type="match status" value="1"/>
</dbReference>
<evidence type="ECO:0000313" key="5">
    <source>
        <dbReference type="EMBL" id="CAH0364372.1"/>
    </source>
</evidence>
<evidence type="ECO:0000259" key="3">
    <source>
        <dbReference type="PROSITE" id="PS51644"/>
    </source>
</evidence>
<name>A0A7S3ZN35_9STRA</name>
<dbReference type="InterPro" id="IPR025605">
    <property type="entry name" value="OST-HTH/LOTUS_dom"/>
</dbReference>
<dbReference type="EMBL" id="HBIW01004806">
    <property type="protein sequence ID" value="CAE0688475.1"/>
    <property type="molecule type" value="Transcribed_RNA"/>
</dbReference>
<feature type="compositionally biased region" description="Pro residues" evidence="2">
    <location>
        <begin position="104"/>
        <end position="124"/>
    </location>
</feature>
<dbReference type="GO" id="GO:0008474">
    <property type="term" value="F:palmitoyl-(protein) hydrolase activity"/>
    <property type="evidence" value="ECO:0007669"/>
    <property type="project" value="TreeGrafter"/>
</dbReference>